<feature type="transmembrane region" description="Helical" evidence="9">
    <location>
        <begin position="285"/>
        <end position="305"/>
    </location>
</feature>
<dbReference type="eggNOG" id="ENOG502QT5F">
    <property type="taxonomic scope" value="Eukaryota"/>
</dbReference>
<dbReference type="OMA" id="KANTYKR"/>
<evidence type="ECO:0000256" key="8">
    <source>
        <dbReference type="ARBA" id="ARBA00035585"/>
    </source>
</evidence>
<feature type="transmembrane region" description="Helical" evidence="9">
    <location>
        <begin position="99"/>
        <end position="121"/>
    </location>
</feature>
<feature type="transmembrane region" description="Helical" evidence="9">
    <location>
        <begin position="221"/>
        <end position="241"/>
    </location>
</feature>
<evidence type="ECO:0000256" key="3">
    <source>
        <dbReference type="ARBA" id="ARBA00022475"/>
    </source>
</evidence>
<dbReference type="Proteomes" id="UP000017836">
    <property type="component" value="Unassembled WGS sequence"/>
</dbReference>
<name>U5DA10_AMBTC</name>
<dbReference type="GO" id="GO:0005886">
    <property type="term" value="C:plasma membrane"/>
    <property type="evidence" value="ECO:0000318"/>
    <property type="project" value="GO_Central"/>
</dbReference>
<feature type="transmembrane region" description="Helical" evidence="9">
    <location>
        <begin position="182"/>
        <end position="200"/>
    </location>
</feature>
<dbReference type="AlphaFoldDB" id="U5DA10"/>
<keyword evidence="3" id="KW-1003">Cell membrane</keyword>
<evidence type="ECO:0000256" key="6">
    <source>
        <dbReference type="ARBA" id="ARBA00023136"/>
    </source>
</evidence>
<organism evidence="10 11">
    <name type="scientific">Amborella trichopoda</name>
    <dbReference type="NCBI Taxonomy" id="13333"/>
    <lineage>
        <taxon>Eukaryota</taxon>
        <taxon>Viridiplantae</taxon>
        <taxon>Streptophyta</taxon>
        <taxon>Embryophyta</taxon>
        <taxon>Tracheophyta</taxon>
        <taxon>Spermatophyta</taxon>
        <taxon>Magnoliopsida</taxon>
        <taxon>Amborellales</taxon>
        <taxon>Amborellaceae</taxon>
        <taxon>Amborella</taxon>
    </lineage>
</organism>
<dbReference type="Gramene" id="ERN17228">
    <property type="protein sequence ID" value="ERN17228"/>
    <property type="gene ID" value="AMTR_s00044p00182230"/>
</dbReference>
<comment type="subcellular location">
    <subcellularLocation>
        <location evidence="2">Cell membrane</location>
        <topology evidence="2">Multi-pass membrane protein</topology>
    </subcellularLocation>
</comment>
<feature type="transmembrane region" description="Helical" evidence="9">
    <location>
        <begin position="40"/>
        <end position="57"/>
    </location>
</feature>
<dbReference type="PANTHER" id="PTHR28259">
    <property type="entry name" value="FLUORIDE EXPORT PROTEIN 1-RELATED"/>
    <property type="match status" value="1"/>
</dbReference>
<feature type="transmembrane region" description="Helical" evidence="9">
    <location>
        <begin position="155"/>
        <end position="176"/>
    </location>
</feature>
<protein>
    <recommendedName>
        <fullName evidence="12">Fluoride ion transporter CrcB</fullName>
    </recommendedName>
</protein>
<sequence length="318" mass="35344">MCAPAPRKCEVLLRYGLQVVFGPDVAGFTDDHSPLFYSDFPANILGSFLMGWFGFVFKPTILEFSEELALGLTTGFLGSLTTFSSWIQKMLTLTTQGRWVFGLLGLPIGLWITIGAIRSGIETGKKLRQFMDHEGHYETSCFDGKCRVKSCRDKMVSFGIVLVMLALVLGLSIFLTCQRSKKLGLACLFGPLGVWTRWFLTRFNGRGFGSNQRLMWIPWGTLLANVLASGIMASLSTLNIAEKTEHYQTVIEAIQLGFLGCMSTVSTFVAEVYSLAENGHVWRAFWYSILSIGLSFALGTLVYSVPVWTKCYSFTDGR</sequence>
<keyword evidence="6 9" id="KW-0472">Membrane</keyword>
<comment type="catalytic activity">
    <reaction evidence="8">
        <text>fluoride(in) = fluoride(out)</text>
        <dbReference type="Rhea" id="RHEA:76159"/>
        <dbReference type="ChEBI" id="CHEBI:17051"/>
    </reaction>
    <physiologicalReaction direction="left-to-right" evidence="8">
        <dbReference type="Rhea" id="RHEA:76160"/>
    </physiologicalReaction>
</comment>
<dbReference type="PANTHER" id="PTHR28259:SF1">
    <property type="entry name" value="FLUORIDE EXPORT PROTEIN 1-RELATED"/>
    <property type="match status" value="1"/>
</dbReference>
<evidence type="ECO:0000256" key="5">
    <source>
        <dbReference type="ARBA" id="ARBA00022989"/>
    </source>
</evidence>
<gene>
    <name evidence="10" type="ORF">AMTR_s00044p00182230</name>
</gene>
<comment type="function">
    <text evidence="1">Fluoride channel required for the rapid expulsion of cytoplasmic fluoride.</text>
</comment>
<evidence type="ECO:0000256" key="9">
    <source>
        <dbReference type="SAM" id="Phobius"/>
    </source>
</evidence>
<feature type="transmembrane region" description="Helical" evidence="9">
    <location>
        <begin position="69"/>
        <end position="87"/>
    </location>
</feature>
<dbReference type="InterPro" id="IPR003691">
    <property type="entry name" value="FluC"/>
</dbReference>
<evidence type="ECO:0000256" key="4">
    <source>
        <dbReference type="ARBA" id="ARBA00022692"/>
    </source>
</evidence>
<keyword evidence="5 9" id="KW-1133">Transmembrane helix</keyword>
<evidence type="ECO:0000313" key="11">
    <source>
        <dbReference type="Proteomes" id="UP000017836"/>
    </source>
</evidence>
<evidence type="ECO:0000256" key="7">
    <source>
        <dbReference type="ARBA" id="ARBA00035120"/>
    </source>
</evidence>
<evidence type="ECO:0008006" key="12">
    <source>
        <dbReference type="Google" id="ProtNLM"/>
    </source>
</evidence>
<dbReference type="GO" id="GO:1903425">
    <property type="term" value="F:fluoride transmembrane transporter activity"/>
    <property type="evidence" value="ECO:0000318"/>
    <property type="project" value="GO_Central"/>
</dbReference>
<feature type="transmembrane region" description="Helical" evidence="9">
    <location>
        <begin position="253"/>
        <end position="273"/>
    </location>
</feature>
<proteinExistence type="inferred from homology"/>
<evidence type="ECO:0000313" key="10">
    <source>
        <dbReference type="EMBL" id="ERN17228.1"/>
    </source>
</evidence>
<evidence type="ECO:0000256" key="1">
    <source>
        <dbReference type="ARBA" id="ARBA00002598"/>
    </source>
</evidence>
<reference evidence="11" key="1">
    <citation type="journal article" date="2013" name="Science">
        <title>The Amborella genome and the evolution of flowering plants.</title>
        <authorList>
            <consortium name="Amborella Genome Project"/>
        </authorList>
    </citation>
    <scope>NUCLEOTIDE SEQUENCE [LARGE SCALE GENOMIC DNA]</scope>
</reference>
<dbReference type="GO" id="GO:1903424">
    <property type="term" value="P:fluoride transmembrane transport"/>
    <property type="evidence" value="ECO:0000318"/>
    <property type="project" value="GO_Central"/>
</dbReference>
<evidence type="ECO:0000256" key="2">
    <source>
        <dbReference type="ARBA" id="ARBA00004651"/>
    </source>
</evidence>
<keyword evidence="11" id="KW-1185">Reference proteome</keyword>
<accession>U5DA10</accession>
<dbReference type="EMBL" id="KI392384">
    <property type="protein sequence ID" value="ERN17228.1"/>
    <property type="molecule type" value="Genomic_DNA"/>
</dbReference>
<dbReference type="STRING" id="13333.U5DA10"/>
<dbReference type="Pfam" id="PF02537">
    <property type="entry name" value="CRCB"/>
    <property type="match status" value="2"/>
</dbReference>
<comment type="similarity">
    <text evidence="7">Belongs to the fluoride channel Fluc/FEX (TC 1.A.43) family.</text>
</comment>
<keyword evidence="4 9" id="KW-0812">Transmembrane</keyword>
<dbReference type="HOGENOM" id="CLU_075924_0_0_1"/>